<organism evidence="1 2">
    <name type="scientific">Caballeronia arvi</name>
    <dbReference type="NCBI Taxonomy" id="1777135"/>
    <lineage>
        <taxon>Bacteria</taxon>
        <taxon>Pseudomonadati</taxon>
        <taxon>Pseudomonadota</taxon>
        <taxon>Betaproteobacteria</taxon>
        <taxon>Burkholderiales</taxon>
        <taxon>Burkholderiaceae</taxon>
        <taxon>Caballeronia</taxon>
    </lineage>
</organism>
<reference evidence="1" key="1">
    <citation type="submission" date="2016-01" db="EMBL/GenBank/DDBJ databases">
        <authorList>
            <person name="Peeters C."/>
        </authorList>
    </citation>
    <scope>NUCLEOTIDE SEQUENCE [LARGE SCALE GENOMIC DNA]</scope>
    <source>
        <strain evidence="1">LMG 29317</strain>
    </source>
</reference>
<evidence type="ECO:0000313" key="1">
    <source>
        <dbReference type="EMBL" id="SAL86110.1"/>
    </source>
</evidence>
<comment type="caution">
    <text evidence="1">The sequence shown here is derived from an EMBL/GenBank/DDBJ whole genome shotgun (WGS) entry which is preliminary data.</text>
</comment>
<name>A0A158KZT9_9BURK</name>
<keyword evidence="2" id="KW-1185">Reference proteome</keyword>
<evidence type="ECO:0000313" key="2">
    <source>
        <dbReference type="Proteomes" id="UP000055019"/>
    </source>
</evidence>
<sequence>MNQIFVEKTRDGEIARALNLALHTFSVFSGIEATMEGESLRLDFARESAAMMHALRLLGVQPGEILPSPNFDDFDLAKKNVPGF</sequence>
<dbReference type="AlphaFoldDB" id="A0A158KZT9"/>
<gene>
    <name evidence="1" type="ORF">AWB74_07571</name>
</gene>
<dbReference type="RefSeq" id="WP_061151721.1">
    <property type="nucleotide sequence ID" value="NZ_FCOM02000068.1"/>
</dbReference>
<proteinExistence type="predicted"/>
<dbReference type="EMBL" id="FCOM02000068">
    <property type="protein sequence ID" value="SAL86110.1"/>
    <property type="molecule type" value="Genomic_DNA"/>
</dbReference>
<accession>A0A158KZT9</accession>
<dbReference type="OrthoDB" id="9103066at2"/>
<protein>
    <submittedName>
        <fullName evidence="1">Uncharacterized protein</fullName>
    </submittedName>
</protein>
<dbReference type="Proteomes" id="UP000055019">
    <property type="component" value="Unassembled WGS sequence"/>
</dbReference>